<dbReference type="InterPro" id="IPR016024">
    <property type="entry name" value="ARM-type_fold"/>
</dbReference>
<comment type="caution">
    <text evidence="3">The sequence shown here is derived from an EMBL/GenBank/DDBJ whole genome shotgun (WGS) entry which is preliminary data.</text>
</comment>
<evidence type="ECO:0000313" key="4">
    <source>
        <dbReference type="Proteomes" id="UP001162060"/>
    </source>
</evidence>
<protein>
    <recommendedName>
        <fullName evidence="2">Integrator complex subunit 7 N-terminal domain-containing protein</fullName>
    </recommendedName>
</protein>
<dbReference type="Pfam" id="PF24436">
    <property type="entry name" value="INTS7_N"/>
    <property type="match status" value="1"/>
</dbReference>
<evidence type="ECO:0000313" key="3">
    <source>
        <dbReference type="EMBL" id="CAK7936381.1"/>
    </source>
</evidence>
<organism evidence="3 4">
    <name type="scientific">Peronospora matthiolae</name>
    <dbReference type="NCBI Taxonomy" id="2874970"/>
    <lineage>
        <taxon>Eukaryota</taxon>
        <taxon>Sar</taxon>
        <taxon>Stramenopiles</taxon>
        <taxon>Oomycota</taxon>
        <taxon>Peronosporomycetes</taxon>
        <taxon>Peronosporales</taxon>
        <taxon>Peronosporaceae</taxon>
        <taxon>Peronospora</taxon>
    </lineage>
</organism>
<gene>
    <name evidence="3" type="ORF">PM001_LOCUS21531</name>
</gene>
<dbReference type="InterPro" id="IPR033060">
    <property type="entry name" value="INTS7"/>
</dbReference>
<dbReference type="GO" id="GO:0034472">
    <property type="term" value="P:snRNA 3'-end processing"/>
    <property type="evidence" value="ECO:0007669"/>
    <property type="project" value="TreeGrafter"/>
</dbReference>
<dbReference type="PANTHER" id="PTHR13322">
    <property type="entry name" value="C1ORF73 PROTEIN"/>
    <property type="match status" value="1"/>
</dbReference>
<accession>A0AAV1UP63</accession>
<dbReference type="PANTHER" id="PTHR13322:SF2">
    <property type="entry name" value="INTEGRATOR COMPLEX SUBUNIT 7"/>
    <property type="match status" value="1"/>
</dbReference>
<proteinExistence type="inferred from homology"/>
<feature type="domain" description="Integrator complex subunit 7 N-terminal" evidence="2">
    <location>
        <begin position="96"/>
        <end position="538"/>
    </location>
</feature>
<dbReference type="AlphaFoldDB" id="A0AAV1UP63"/>
<dbReference type="SUPFAM" id="SSF48371">
    <property type="entry name" value="ARM repeat"/>
    <property type="match status" value="1"/>
</dbReference>
<dbReference type="EMBL" id="CAKLBY020000224">
    <property type="protein sequence ID" value="CAK7936381.1"/>
    <property type="molecule type" value="Genomic_DNA"/>
</dbReference>
<dbReference type="GO" id="GO:0032039">
    <property type="term" value="C:integrator complex"/>
    <property type="evidence" value="ECO:0007669"/>
    <property type="project" value="InterPro"/>
</dbReference>
<name>A0AAV1UP63_9STRA</name>
<comment type="similarity">
    <text evidence="1">Belongs to the Integrator subunit 7 family.</text>
</comment>
<sequence>MLAVPHAHYRVFHGNPAADSLLHEAPHDQFPFALRPNQVPDAPTDLHVREFAQLEVQVKALELQTAPNNVISNARTHAVAGALAECFYFYTRLFTVESFVWPDFLTAVCTKLVEHFAASDNVIVQSAILKVFQRVKAHVAQVTDVSKMLGHLATSLNHETSVLTRTLTLQLVATMPTLLVHDTTVQQQIIVKLAANDEDERLAAIEAVSAFLPLSSSYRKDVLELSLEKSTTRLCSLLPGSVSNSMEAHQAWTHCAELYERFVDDKSAVASVRAMTMLTASYPGTLLPMHEQLLLHVIDQDPRIFVRNFTLLVSQQLLSSKSTTGEESQLANLMEDVFLRIGSPHVIAGRGLMRIKLSALLLLGAWSTYHEVGAKAHELLKDIKRLLAFTTDGRFGKAYTSTISNVVRHELTTMGKLSGQSVDELLLLLHPRAAVAAETTRYHALDALSQLCQDYPQHLATRVSSQLVELLFMSTDNVPFTTSKLCRTAVFRVLGDLRPSNGTLTEKELRMLLKEVSSDERPNAFHLRSVAATFFSWTQNFVLAGIDKDHDTTAIIEEFERQLLKPELYESHAERYEMAKLAMLRGRFSLALQLLELIVIKADSECFGGWLLALQTLCEAESRIATDRFVQLESLHSLTRTSMFLQAARTSSFRFDLQLHLVSLRHEWVQLLQNAQQLAGEAAFTNVAGSLNGREGQLSIQLRKLACKYKALRNLLLGANQLDLDALQVHADMCILLASAVDGFLLLRPPASVDFLVHRKTNNNSCQWNFGMLESLSEDVRAKLDRFSKLSPSRQPGVGARVVQQILKALCVIPPILPRIFFCSRLRGDRRLRSSAQFLTFSENAAFTTKPRSRSQLGVSLGTGFTSVLKGVLAFSRSARAYWSKQFEAIEAETLVCLAGANINGASSVIASSSAYEAADVSLDKMLVHHRAKTSLPLAWNQAVESATGDDGHMTLYLPFMAPVHVKATDLTVKGSFVLMAKLALVDRQGERWPLAVTGCRRGFIVY</sequence>
<evidence type="ECO:0000259" key="2">
    <source>
        <dbReference type="Pfam" id="PF24436"/>
    </source>
</evidence>
<evidence type="ECO:0000256" key="1">
    <source>
        <dbReference type="ARBA" id="ARBA00008565"/>
    </source>
</evidence>
<reference evidence="3" key="1">
    <citation type="submission" date="2024-01" db="EMBL/GenBank/DDBJ databases">
        <authorList>
            <person name="Webb A."/>
        </authorList>
    </citation>
    <scope>NUCLEOTIDE SEQUENCE</scope>
    <source>
        <strain evidence="3">Pm1</strain>
    </source>
</reference>
<dbReference type="Proteomes" id="UP001162060">
    <property type="component" value="Unassembled WGS sequence"/>
</dbReference>
<dbReference type="InterPro" id="IPR056516">
    <property type="entry name" value="INTS7_N"/>
</dbReference>